<keyword evidence="3" id="KW-1185">Reference proteome</keyword>
<proteinExistence type="predicted"/>
<evidence type="ECO:0000256" key="1">
    <source>
        <dbReference type="SAM" id="Phobius"/>
    </source>
</evidence>
<name>A0A565AQ35_9BRAS</name>
<feature type="transmembrane region" description="Helical" evidence="1">
    <location>
        <begin position="52"/>
        <end position="72"/>
    </location>
</feature>
<feature type="transmembrane region" description="Helical" evidence="1">
    <location>
        <begin position="20"/>
        <end position="40"/>
    </location>
</feature>
<accession>A0A565AQ35</accession>
<gene>
    <name evidence="2" type="ORF">ANE_LOCUS1970</name>
</gene>
<organism evidence="2 3">
    <name type="scientific">Arabis nemorensis</name>
    <dbReference type="NCBI Taxonomy" id="586526"/>
    <lineage>
        <taxon>Eukaryota</taxon>
        <taxon>Viridiplantae</taxon>
        <taxon>Streptophyta</taxon>
        <taxon>Embryophyta</taxon>
        <taxon>Tracheophyta</taxon>
        <taxon>Spermatophyta</taxon>
        <taxon>Magnoliopsida</taxon>
        <taxon>eudicotyledons</taxon>
        <taxon>Gunneridae</taxon>
        <taxon>Pentapetalae</taxon>
        <taxon>rosids</taxon>
        <taxon>malvids</taxon>
        <taxon>Brassicales</taxon>
        <taxon>Brassicaceae</taxon>
        <taxon>Arabideae</taxon>
        <taxon>Arabis</taxon>
    </lineage>
</organism>
<dbReference type="OrthoDB" id="10527867at2759"/>
<keyword evidence="1" id="KW-0812">Transmembrane</keyword>
<reference evidence="2" key="1">
    <citation type="submission" date="2019-07" db="EMBL/GenBank/DDBJ databases">
        <authorList>
            <person name="Dittberner H."/>
        </authorList>
    </citation>
    <scope>NUCLEOTIDE SEQUENCE [LARGE SCALE GENOMIC DNA]</scope>
</reference>
<dbReference type="EMBL" id="CABITT030000001">
    <property type="protein sequence ID" value="VVA91525.1"/>
    <property type="molecule type" value="Genomic_DNA"/>
</dbReference>
<comment type="caution">
    <text evidence="2">The sequence shown here is derived from an EMBL/GenBank/DDBJ whole genome shotgun (WGS) entry which is preliminary data.</text>
</comment>
<dbReference type="AlphaFoldDB" id="A0A565AQ35"/>
<dbReference type="Proteomes" id="UP000489600">
    <property type="component" value="Unassembled WGS sequence"/>
</dbReference>
<evidence type="ECO:0000313" key="3">
    <source>
        <dbReference type="Proteomes" id="UP000489600"/>
    </source>
</evidence>
<keyword evidence="1" id="KW-1133">Transmembrane helix</keyword>
<sequence length="104" mass="11908">MSSTAALPVAETSLPEKADLRIYIYTHIHVCFLLKIWAFLRNQTSREMEVKFSSWVLIFLLYNLTFSTISAFRLSRSQPTERISGSDGDVLEDNRVGGLKVFVY</sequence>
<keyword evidence="1" id="KW-0472">Membrane</keyword>
<evidence type="ECO:0000313" key="2">
    <source>
        <dbReference type="EMBL" id="VVA91525.1"/>
    </source>
</evidence>
<protein>
    <submittedName>
        <fullName evidence="2">Uncharacterized protein</fullName>
    </submittedName>
</protein>